<dbReference type="GO" id="GO:0051287">
    <property type="term" value="F:NAD binding"/>
    <property type="evidence" value="ECO:0007669"/>
    <property type="project" value="InterPro"/>
</dbReference>
<comment type="subcellular location">
    <subcellularLocation>
        <location evidence="14">Cytoplasm</location>
    </subcellularLocation>
</comment>
<comment type="pathway">
    <text evidence="3 14 15">Amino-acid biosynthesis; L-leucine biosynthesis; L-leucine from 3-methyl-2-oxobutanoate: step 3/4.</text>
</comment>
<comment type="cofactor">
    <cofactor evidence="14 15">
        <name>Mg(2+)</name>
        <dbReference type="ChEBI" id="CHEBI:18420"/>
    </cofactor>
    <cofactor evidence="14 15">
        <name>Mn(2+)</name>
        <dbReference type="ChEBI" id="CHEBI:29035"/>
    </cofactor>
    <text evidence="14 15">Binds 1 Mg(2+) or Mn(2+) ion per subunit.</text>
</comment>
<evidence type="ECO:0000256" key="12">
    <source>
        <dbReference type="ARBA" id="ARBA00023211"/>
    </source>
</evidence>
<sequence length="351" mass="37341">MTKTLLLLPGDGIGSEVTAEVRRIVDALGLDVTLQEARFGGAAIDADGVPVTDETVALALAADAVLMGAVGGPKWAGQSFDTRPEAGLLRLREAMNVYANLRPARCFAALADASSLKRELVEGLDIMFVRELVGGVYFGKPRGIEMLANGERRGLNSHHYTTGQIRRVARTAFELAKGRTGRVCSVEKSNVMEAGLLWREEVQRLRDEDYPEIELTHMLADNCAMQLVRQPKQFDTILTDNLFGDMLSDEAAMLTGSLGLLPSAALGEAGRPGLYEPIHGSAPDIAGQGLANPSAAILSLAMAVRHSFGEERTAERIERAVETAIEGGTRTRDIGGGASTAEMGQAIAAAL</sequence>
<feature type="domain" description="Isopropylmalate dehydrogenase-like" evidence="16">
    <location>
        <begin position="4"/>
        <end position="347"/>
    </location>
</feature>
<dbReference type="PANTHER" id="PTHR42979:SF1">
    <property type="entry name" value="3-ISOPROPYLMALATE DEHYDROGENASE"/>
    <property type="match status" value="1"/>
</dbReference>
<keyword evidence="13 14" id="KW-0100">Branched-chain amino acid biosynthesis</keyword>
<feature type="binding site" evidence="14">
    <location>
        <begin position="72"/>
        <end position="85"/>
    </location>
    <ligand>
        <name>NAD(+)</name>
        <dbReference type="ChEBI" id="CHEBI:57540"/>
    </ligand>
</feature>
<evidence type="ECO:0000256" key="4">
    <source>
        <dbReference type="ARBA" id="ARBA00008319"/>
    </source>
</evidence>
<dbReference type="InterPro" id="IPR019818">
    <property type="entry name" value="IsoCit/isopropylmalate_DH_CS"/>
</dbReference>
<evidence type="ECO:0000256" key="11">
    <source>
        <dbReference type="ARBA" id="ARBA00023027"/>
    </source>
</evidence>
<dbReference type="GO" id="GO:0000287">
    <property type="term" value="F:magnesium ion binding"/>
    <property type="evidence" value="ECO:0007669"/>
    <property type="project" value="InterPro"/>
</dbReference>
<dbReference type="HAMAP" id="MF_01033">
    <property type="entry name" value="LeuB_type1"/>
    <property type="match status" value="1"/>
</dbReference>
<dbReference type="EMBL" id="AMRV01000003">
    <property type="protein sequence ID" value="EMD83159.1"/>
    <property type="molecule type" value="Genomic_DNA"/>
</dbReference>
<comment type="subunit">
    <text evidence="5 14 15">Homodimer.</text>
</comment>
<evidence type="ECO:0000256" key="14">
    <source>
        <dbReference type="HAMAP-Rule" id="MF_01033"/>
    </source>
</evidence>
<feature type="site" description="Important for catalysis" evidence="14">
    <location>
        <position position="188"/>
    </location>
</feature>
<dbReference type="UniPathway" id="UPA00048">
    <property type="reaction ID" value="UER00072"/>
</dbReference>
<dbReference type="OrthoDB" id="9767905at2"/>
<keyword evidence="10 14" id="KW-0560">Oxidoreductase</keyword>
<evidence type="ECO:0000256" key="10">
    <source>
        <dbReference type="ARBA" id="ARBA00023002"/>
    </source>
</evidence>
<gene>
    <name evidence="14" type="primary">leuB</name>
    <name evidence="17" type="ORF">C725_1060</name>
</gene>
<accession>M2T9C8</accession>
<feature type="binding site" evidence="14">
    <location>
        <position position="249"/>
    </location>
    <ligand>
        <name>Mg(2+)</name>
        <dbReference type="ChEBI" id="CHEBI:18420"/>
    </ligand>
</feature>
<dbReference type="InterPro" id="IPR024084">
    <property type="entry name" value="IsoPropMal-DH-like_dom"/>
</dbReference>
<feature type="binding site" evidence="14">
    <location>
        <position position="221"/>
    </location>
    <ligand>
        <name>Mg(2+)</name>
        <dbReference type="ChEBI" id="CHEBI:18420"/>
    </ligand>
</feature>
<keyword evidence="7 14" id="KW-0028">Amino-acid biosynthesis</keyword>
<keyword evidence="9 14" id="KW-0460">Magnesium</keyword>
<evidence type="ECO:0000313" key="17">
    <source>
        <dbReference type="EMBL" id="EMD83159.1"/>
    </source>
</evidence>
<evidence type="ECO:0000256" key="8">
    <source>
        <dbReference type="ARBA" id="ARBA00022723"/>
    </source>
</evidence>
<evidence type="ECO:0000256" key="15">
    <source>
        <dbReference type="RuleBase" id="RU004445"/>
    </source>
</evidence>
<evidence type="ECO:0000256" key="13">
    <source>
        <dbReference type="ARBA" id="ARBA00023304"/>
    </source>
</evidence>
<comment type="caution">
    <text evidence="17">The sequence shown here is derived from an EMBL/GenBank/DDBJ whole genome shotgun (WGS) entry which is preliminary data.</text>
</comment>
<dbReference type="InterPro" id="IPR004429">
    <property type="entry name" value="Isopropylmalate_DH"/>
</dbReference>
<dbReference type="PANTHER" id="PTHR42979">
    <property type="entry name" value="3-ISOPROPYLMALATE DEHYDROGENASE"/>
    <property type="match status" value="1"/>
</dbReference>
<comment type="cofactor">
    <cofactor evidence="2">
        <name>Mn(2+)</name>
        <dbReference type="ChEBI" id="CHEBI:29035"/>
    </cofactor>
</comment>
<comment type="catalytic activity">
    <reaction evidence="1 14 15">
        <text>(2R,3S)-3-isopropylmalate + NAD(+) = 4-methyl-2-oxopentanoate + CO2 + NADH</text>
        <dbReference type="Rhea" id="RHEA:32271"/>
        <dbReference type="ChEBI" id="CHEBI:16526"/>
        <dbReference type="ChEBI" id="CHEBI:17865"/>
        <dbReference type="ChEBI" id="CHEBI:35121"/>
        <dbReference type="ChEBI" id="CHEBI:57540"/>
        <dbReference type="ChEBI" id="CHEBI:57945"/>
        <dbReference type="EC" id="1.1.1.85"/>
    </reaction>
</comment>
<dbReference type="FunFam" id="3.40.718.10:FF:000006">
    <property type="entry name" value="3-isopropylmalate dehydrogenase"/>
    <property type="match status" value="1"/>
</dbReference>
<dbReference type="Gene3D" id="3.40.718.10">
    <property type="entry name" value="Isopropylmalate Dehydrogenase"/>
    <property type="match status" value="1"/>
</dbReference>
<evidence type="ECO:0000256" key="2">
    <source>
        <dbReference type="ARBA" id="ARBA00001936"/>
    </source>
</evidence>
<feature type="binding site" evidence="14">
    <location>
        <position position="102"/>
    </location>
    <ligand>
        <name>substrate</name>
    </ligand>
</feature>
<proteinExistence type="inferred from homology"/>
<feature type="binding site" evidence="14">
    <location>
        <position position="130"/>
    </location>
    <ligand>
        <name>substrate</name>
    </ligand>
</feature>
<evidence type="ECO:0000256" key="6">
    <source>
        <dbReference type="ARBA" id="ARBA00022430"/>
    </source>
</evidence>
<keyword evidence="6 14" id="KW-0432">Leucine biosynthesis</keyword>
<reference evidence="17 18" key="1">
    <citation type="journal article" date="2013" name="Genome Announc.">
        <title>Draft Genome Sequence of Strain JLT2015T, Belonging to the Family Sphingomonadaceae of the Alphaproteobacteria.</title>
        <authorList>
            <person name="Tang K."/>
            <person name="Liu K."/>
            <person name="Li S."/>
            <person name="Jiao N."/>
        </authorList>
    </citation>
    <scope>NUCLEOTIDE SEQUENCE [LARGE SCALE GENOMIC DNA]</scope>
    <source>
        <strain evidence="17 18">JLT2015</strain>
    </source>
</reference>
<dbReference type="RefSeq" id="WP_008600661.1">
    <property type="nucleotide sequence ID" value="NZ_AMRV01000003.1"/>
</dbReference>
<feature type="binding site" evidence="14">
    <location>
        <position position="221"/>
    </location>
    <ligand>
        <name>substrate</name>
    </ligand>
</feature>
<keyword evidence="14" id="KW-0963">Cytoplasm</keyword>
<evidence type="ECO:0000256" key="3">
    <source>
        <dbReference type="ARBA" id="ARBA00004762"/>
    </source>
</evidence>
<dbReference type="AlphaFoldDB" id="M2T9C8"/>
<keyword evidence="18" id="KW-1185">Reference proteome</keyword>
<evidence type="ECO:0000256" key="1">
    <source>
        <dbReference type="ARBA" id="ARBA00000624"/>
    </source>
</evidence>
<dbReference type="GO" id="GO:0003862">
    <property type="term" value="F:3-isopropylmalate dehydrogenase activity"/>
    <property type="evidence" value="ECO:0007669"/>
    <property type="project" value="UniProtKB-UniRule"/>
</dbReference>
<dbReference type="PATRIC" id="fig|1234595.3.peg.1061"/>
<evidence type="ECO:0000313" key="18">
    <source>
        <dbReference type="Proteomes" id="UP000011717"/>
    </source>
</evidence>
<name>M2T9C8_9SPHN</name>
<dbReference type="EC" id="1.1.1.85" evidence="14"/>
<evidence type="ECO:0000256" key="5">
    <source>
        <dbReference type="ARBA" id="ARBA00011738"/>
    </source>
</evidence>
<organism evidence="17 18">
    <name type="scientific">Pacificimonas flava</name>
    <dbReference type="NCBI Taxonomy" id="1234595"/>
    <lineage>
        <taxon>Bacteria</taxon>
        <taxon>Pseudomonadati</taxon>
        <taxon>Pseudomonadota</taxon>
        <taxon>Alphaproteobacteria</taxon>
        <taxon>Sphingomonadales</taxon>
        <taxon>Sphingosinicellaceae</taxon>
        <taxon>Pacificimonas</taxon>
    </lineage>
</organism>
<keyword evidence="11 14" id="KW-0520">NAD</keyword>
<comment type="similarity">
    <text evidence="4 14">Belongs to the isocitrate and isopropylmalate dehydrogenases family. LeuB type 1 subfamily.</text>
</comment>
<dbReference type="SMART" id="SM01329">
    <property type="entry name" value="Iso_dh"/>
    <property type="match status" value="1"/>
</dbReference>
<feature type="binding site" evidence="14">
    <location>
        <begin position="280"/>
        <end position="292"/>
    </location>
    <ligand>
        <name>NAD(+)</name>
        <dbReference type="ChEBI" id="CHEBI:57540"/>
    </ligand>
</feature>
<protein>
    <recommendedName>
        <fullName evidence="14">3-isopropylmalate dehydrogenase</fullName>
        <ecNumber evidence="14">1.1.1.85</ecNumber>
    </recommendedName>
    <alternativeName>
        <fullName evidence="14">3-IPM-DH</fullName>
    </alternativeName>
    <alternativeName>
        <fullName evidence="14">Beta-IPM dehydrogenase</fullName>
        <shortName evidence="14">IMDH</shortName>
    </alternativeName>
</protein>
<evidence type="ECO:0000256" key="9">
    <source>
        <dbReference type="ARBA" id="ARBA00022842"/>
    </source>
</evidence>
<keyword evidence="12 14" id="KW-0464">Manganese</keyword>
<dbReference type="Pfam" id="PF00180">
    <property type="entry name" value="Iso_dh"/>
    <property type="match status" value="1"/>
</dbReference>
<evidence type="ECO:0000256" key="7">
    <source>
        <dbReference type="ARBA" id="ARBA00022605"/>
    </source>
</evidence>
<comment type="function">
    <text evidence="14 15">Catalyzes the oxidation of 3-carboxy-2-hydroxy-4-methylpentanoate (3-isopropylmalate) to 3-carboxy-4-methyl-2-oxopentanoate. The product decarboxylates to 4-methyl-2 oxopentanoate.</text>
</comment>
<evidence type="ECO:0000259" key="16">
    <source>
        <dbReference type="SMART" id="SM01329"/>
    </source>
</evidence>
<dbReference type="GO" id="GO:0009098">
    <property type="term" value="P:L-leucine biosynthetic process"/>
    <property type="evidence" value="ECO:0007669"/>
    <property type="project" value="UniProtKB-UniRule"/>
</dbReference>
<dbReference type="SUPFAM" id="SSF53659">
    <property type="entry name" value="Isocitrate/Isopropylmalate dehydrogenase-like"/>
    <property type="match status" value="1"/>
</dbReference>
<feature type="binding site" evidence="14">
    <location>
        <position position="92"/>
    </location>
    <ligand>
        <name>substrate</name>
    </ligand>
</feature>
<dbReference type="PROSITE" id="PS00470">
    <property type="entry name" value="IDH_IMDH"/>
    <property type="match status" value="1"/>
</dbReference>
<dbReference type="Proteomes" id="UP000011717">
    <property type="component" value="Unassembled WGS sequence"/>
</dbReference>
<dbReference type="GO" id="GO:0005829">
    <property type="term" value="C:cytosol"/>
    <property type="evidence" value="ECO:0007669"/>
    <property type="project" value="TreeGrafter"/>
</dbReference>
<feature type="binding site" evidence="14">
    <location>
        <position position="245"/>
    </location>
    <ligand>
        <name>Mg(2+)</name>
        <dbReference type="ChEBI" id="CHEBI:18420"/>
    </ligand>
</feature>
<dbReference type="NCBIfam" id="TIGR00169">
    <property type="entry name" value="leuB"/>
    <property type="match status" value="1"/>
</dbReference>
<keyword evidence="8 14" id="KW-0479">Metal-binding</keyword>
<feature type="site" description="Important for catalysis" evidence="14">
    <location>
        <position position="137"/>
    </location>
</feature>